<dbReference type="InterPro" id="IPR020583">
    <property type="entry name" value="Inositol_monoP_metal-BS"/>
</dbReference>
<accession>A0ABN9TNW8</accession>
<dbReference type="PROSITE" id="PS00629">
    <property type="entry name" value="IMP_1"/>
    <property type="match status" value="1"/>
</dbReference>
<evidence type="ECO:0000256" key="4">
    <source>
        <dbReference type="ARBA" id="ARBA00013085"/>
    </source>
</evidence>
<dbReference type="Gene3D" id="3.30.540.10">
    <property type="entry name" value="Fructose-1,6-Bisphosphatase, subunit A, domain 1"/>
    <property type="match status" value="1"/>
</dbReference>
<name>A0ABN9TNW8_9DINO</name>
<evidence type="ECO:0000256" key="11">
    <source>
        <dbReference type="ARBA" id="ARBA00049158"/>
    </source>
</evidence>
<evidence type="ECO:0000256" key="2">
    <source>
        <dbReference type="ARBA" id="ARBA00004970"/>
    </source>
</evidence>
<evidence type="ECO:0000256" key="10">
    <source>
        <dbReference type="ARBA" id="ARBA00033209"/>
    </source>
</evidence>
<dbReference type="PANTHER" id="PTHR43200:SF6">
    <property type="entry name" value="3'(2'),5'-BISPHOSPHATE NUCLEOTIDASE"/>
    <property type="match status" value="1"/>
</dbReference>
<dbReference type="InterPro" id="IPR000760">
    <property type="entry name" value="Inositol_monophosphatase-like"/>
</dbReference>
<evidence type="ECO:0000256" key="8">
    <source>
        <dbReference type="ARBA" id="ARBA00022842"/>
    </source>
</evidence>
<keyword evidence="5" id="KW-0028">Amino-acid biosynthesis</keyword>
<evidence type="ECO:0000256" key="6">
    <source>
        <dbReference type="ARBA" id="ARBA00022723"/>
    </source>
</evidence>
<comment type="pathway">
    <text evidence="2">Amino-acid biosynthesis; L-histidine biosynthesis; L-histidine from 5-phospho-alpha-D-ribose 1-diphosphate: step 8/9.</text>
</comment>
<protein>
    <recommendedName>
        <fullName evidence="4">histidinol-phosphatase</fullName>
        <ecNumber evidence="4">3.1.3.15</ecNumber>
    </recommendedName>
    <alternativeName>
        <fullName evidence="10">Histidinol-phosphate phosphatase</fullName>
    </alternativeName>
</protein>
<dbReference type="Gene3D" id="3.40.190.80">
    <property type="match status" value="1"/>
</dbReference>
<comment type="similarity">
    <text evidence="3">Belongs to the inositol monophosphatase superfamily.</text>
</comment>
<keyword evidence="8" id="KW-0460">Magnesium</keyword>
<dbReference type="PRINTS" id="PR00377">
    <property type="entry name" value="IMPHPHTASES"/>
</dbReference>
<sequence length="347" mass="36632">MEAVHPAAVAAELVAFAEELADAAGAVIKAYWRKPIEVESKIEDDRPVAESPVTVADREAESAMRKLIEERYPSHGIYGEEFGSIRVEAEYVWVLDPIDGTKSFITGKPLFGTLIALLRDGKPAIGIIDQCVLKERWVGANGQTCLNGKPVRSRGVGALADAMLYATTPHMFAPGEEAERFALLRDKVKRPLYGCDCYAYALVASGFGADLVVEADLGIYDYCALVAVVACAGGHISDWNGKPLTLQSASETHGRVVAAATEPLWREAVSVLRGIGEAAAAPTAPGDIAEEDVAMSIAADAGGELAAILDELGGAAASGHAARRAKVIEGIAGLVRKRLKARAKRAP</sequence>
<dbReference type="SUPFAM" id="SSF56655">
    <property type="entry name" value="Carbohydrate phosphatase"/>
    <property type="match status" value="1"/>
</dbReference>
<gene>
    <name evidence="12" type="ORF">PCOR1329_LOCUS40896</name>
</gene>
<proteinExistence type="inferred from homology"/>
<organism evidence="12 13">
    <name type="scientific">Prorocentrum cordatum</name>
    <dbReference type="NCBI Taxonomy" id="2364126"/>
    <lineage>
        <taxon>Eukaryota</taxon>
        <taxon>Sar</taxon>
        <taxon>Alveolata</taxon>
        <taxon>Dinophyceae</taxon>
        <taxon>Prorocentrales</taxon>
        <taxon>Prorocentraceae</taxon>
        <taxon>Prorocentrum</taxon>
    </lineage>
</organism>
<comment type="caution">
    <text evidence="12">The sequence shown here is derived from an EMBL/GenBank/DDBJ whole genome shotgun (WGS) entry which is preliminary data.</text>
</comment>
<dbReference type="CDD" id="cd01641">
    <property type="entry name" value="Bacterial_IMPase_like_1"/>
    <property type="match status" value="1"/>
</dbReference>
<evidence type="ECO:0000256" key="7">
    <source>
        <dbReference type="ARBA" id="ARBA00022801"/>
    </source>
</evidence>
<keyword evidence="6" id="KW-0479">Metal-binding</keyword>
<dbReference type="Proteomes" id="UP001189429">
    <property type="component" value="Unassembled WGS sequence"/>
</dbReference>
<dbReference type="EC" id="3.1.3.15" evidence="4"/>
<evidence type="ECO:0000313" key="12">
    <source>
        <dbReference type="EMBL" id="CAK0847772.1"/>
    </source>
</evidence>
<keyword evidence="7" id="KW-0378">Hydrolase</keyword>
<evidence type="ECO:0000256" key="5">
    <source>
        <dbReference type="ARBA" id="ARBA00022605"/>
    </source>
</evidence>
<reference evidence="12" key="1">
    <citation type="submission" date="2023-10" db="EMBL/GenBank/DDBJ databases">
        <authorList>
            <person name="Chen Y."/>
            <person name="Shah S."/>
            <person name="Dougan E. K."/>
            <person name="Thang M."/>
            <person name="Chan C."/>
        </authorList>
    </citation>
    <scope>NUCLEOTIDE SEQUENCE [LARGE SCALE GENOMIC DNA]</scope>
</reference>
<dbReference type="Pfam" id="PF00459">
    <property type="entry name" value="Inositol_P"/>
    <property type="match status" value="1"/>
</dbReference>
<keyword evidence="13" id="KW-1185">Reference proteome</keyword>
<comment type="catalytic activity">
    <reaction evidence="11">
        <text>L-histidinol phosphate + H2O = L-histidinol + phosphate</text>
        <dbReference type="Rhea" id="RHEA:14465"/>
        <dbReference type="ChEBI" id="CHEBI:15377"/>
        <dbReference type="ChEBI" id="CHEBI:43474"/>
        <dbReference type="ChEBI" id="CHEBI:57699"/>
        <dbReference type="ChEBI" id="CHEBI:57980"/>
        <dbReference type="EC" id="3.1.3.15"/>
    </reaction>
</comment>
<dbReference type="PANTHER" id="PTHR43200">
    <property type="entry name" value="PHOSPHATASE"/>
    <property type="match status" value="1"/>
</dbReference>
<dbReference type="NCBIfam" id="TIGR02067">
    <property type="entry name" value="his_9_HisN"/>
    <property type="match status" value="1"/>
</dbReference>
<keyword evidence="9" id="KW-0368">Histidine biosynthesis</keyword>
<comment type="cofactor">
    <cofactor evidence="1">
        <name>Mg(2+)</name>
        <dbReference type="ChEBI" id="CHEBI:18420"/>
    </cofactor>
</comment>
<dbReference type="InterPro" id="IPR051090">
    <property type="entry name" value="Inositol_monoP_superfamily"/>
</dbReference>
<evidence type="ECO:0000256" key="9">
    <source>
        <dbReference type="ARBA" id="ARBA00023102"/>
    </source>
</evidence>
<dbReference type="EMBL" id="CAUYUJ010014928">
    <property type="protein sequence ID" value="CAK0847772.1"/>
    <property type="molecule type" value="Genomic_DNA"/>
</dbReference>
<evidence type="ECO:0000313" key="13">
    <source>
        <dbReference type="Proteomes" id="UP001189429"/>
    </source>
</evidence>
<evidence type="ECO:0000256" key="3">
    <source>
        <dbReference type="ARBA" id="ARBA00009759"/>
    </source>
</evidence>
<evidence type="ECO:0000256" key="1">
    <source>
        <dbReference type="ARBA" id="ARBA00001946"/>
    </source>
</evidence>
<dbReference type="InterPro" id="IPR011809">
    <property type="entry name" value="His_9_proposed"/>
</dbReference>